<evidence type="ECO:0000313" key="2">
    <source>
        <dbReference type="Proteomes" id="UP000008493"/>
    </source>
</evidence>
<sequence>MLYKATAGDVKKWFWHLHHIAWADRITVRKGTGCSPYFMITGAHPTLPLDIIEATWLVKFPETLVSTADLIGLRAQALAKHVTHVKQMRQRVNDEKLRRALQLEQTMQHKIKEFKLKSGDLALVQNSAIEMSADRKMKSRYLGPVVIVKRLKGGAYIVCEYDGSVWQNKVAAFRVVPYLARQKITLSDKVQQLLDADIEELQLLEETTVDSDTGNVSEHEDDA</sequence>
<dbReference type="Proteomes" id="UP000008493">
    <property type="component" value="Unassembled WGS sequence"/>
</dbReference>
<dbReference type="OMA" id="HHIAWAD"/>
<dbReference type="AlphaFoldDB" id="K5XEU1"/>
<organism evidence="1 2">
    <name type="scientific">Agaricus bisporus var. burnettii (strain JB137-S8 / ATCC MYA-4627 / FGSC 10392)</name>
    <name type="common">White button mushroom</name>
    <dbReference type="NCBI Taxonomy" id="597362"/>
    <lineage>
        <taxon>Eukaryota</taxon>
        <taxon>Fungi</taxon>
        <taxon>Dikarya</taxon>
        <taxon>Basidiomycota</taxon>
        <taxon>Agaricomycotina</taxon>
        <taxon>Agaricomycetes</taxon>
        <taxon>Agaricomycetidae</taxon>
        <taxon>Agaricales</taxon>
        <taxon>Agaricineae</taxon>
        <taxon>Agaricaceae</taxon>
        <taxon>Agaricus</taxon>
    </lineage>
</organism>
<gene>
    <name evidence="1" type="ORF">AGABI1DRAFT_36239</name>
</gene>
<dbReference type="EMBL" id="JH971387">
    <property type="protein sequence ID" value="EKM81908.1"/>
    <property type="molecule type" value="Genomic_DNA"/>
</dbReference>
<accession>K5XEU1</accession>
<name>K5XEU1_AGABU</name>
<dbReference type="HOGENOM" id="CLU_000384_22_0_1"/>
<dbReference type="InParanoid" id="K5XEU1"/>
<protein>
    <recommendedName>
        <fullName evidence="3">Integrase zinc-binding domain-containing protein</fullName>
    </recommendedName>
</protein>
<dbReference type="RefSeq" id="XP_007327159.1">
    <property type="nucleotide sequence ID" value="XM_007327097.1"/>
</dbReference>
<dbReference type="KEGG" id="abp:AGABI1DRAFT36239"/>
<dbReference type="GeneID" id="18829181"/>
<reference evidence="2" key="1">
    <citation type="journal article" date="2012" name="Proc. Natl. Acad. Sci. U.S.A.">
        <title>Genome sequence of the button mushroom Agaricus bisporus reveals mechanisms governing adaptation to a humic-rich ecological niche.</title>
        <authorList>
            <person name="Morin E."/>
            <person name="Kohler A."/>
            <person name="Baker A.R."/>
            <person name="Foulongne-Oriol M."/>
            <person name="Lombard V."/>
            <person name="Nagy L.G."/>
            <person name="Ohm R.A."/>
            <person name="Patyshakuliyeva A."/>
            <person name="Brun A."/>
            <person name="Aerts A.L."/>
            <person name="Bailey A.M."/>
            <person name="Billette C."/>
            <person name="Coutinho P.M."/>
            <person name="Deakin G."/>
            <person name="Doddapaneni H."/>
            <person name="Floudas D."/>
            <person name="Grimwood J."/>
            <person name="Hilden K."/>
            <person name="Kuees U."/>
            <person name="LaButti K.M."/>
            <person name="Lapidus A."/>
            <person name="Lindquist E.A."/>
            <person name="Lucas S.M."/>
            <person name="Murat C."/>
            <person name="Riley R.W."/>
            <person name="Salamov A.A."/>
            <person name="Schmutz J."/>
            <person name="Subramanian V."/>
            <person name="Woesten H.A.B."/>
            <person name="Xu J."/>
            <person name="Eastwood D.C."/>
            <person name="Foster G.D."/>
            <person name="Sonnenberg A.S."/>
            <person name="Cullen D."/>
            <person name="de Vries R.P."/>
            <person name="Lundell T."/>
            <person name="Hibbett D.S."/>
            <person name="Henrissat B."/>
            <person name="Burton K.S."/>
            <person name="Kerrigan R.W."/>
            <person name="Challen M.P."/>
            <person name="Grigoriev I.V."/>
            <person name="Martin F."/>
        </authorList>
    </citation>
    <scope>NUCLEOTIDE SEQUENCE [LARGE SCALE GENOMIC DNA]</scope>
    <source>
        <strain evidence="2">JB137-S8 / ATCC MYA-4627 / FGSC 10392</strain>
    </source>
</reference>
<keyword evidence="2" id="KW-1185">Reference proteome</keyword>
<evidence type="ECO:0008006" key="3">
    <source>
        <dbReference type="Google" id="ProtNLM"/>
    </source>
</evidence>
<proteinExistence type="predicted"/>
<dbReference type="OrthoDB" id="446925at2759"/>
<evidence type="ECO:0000313" key="1">
    <source>
        <dbReference type="EMBL" id="EKM81908.1"/>
    </source>
</evidence>
<dbReference type="eggNOG" id="ENOG502SRIE">
    <property type="taxonomic scope" value="Eukaryota"/>
</dbReference>